<protein>
    <submittedName>
        <fullName evidence="2">Uncharacterized protein</fullName>
    </submittedName>
</protein>
<feature type="region of interest" description="Disordered" evidence="1">
    <location>
        <begin position="1"/>
        <end position="34"/>
    </location>
</feature>
<evidence type="ECO:0000256" key="1">
    <source>
        <dbReference type="SAM" id="MobiDB-lite"/>
    </source>
</evidence>
<accession>A0ABS1K4G3</accession>
<sequence>MRRRNAPRAGGRSEQRLRQTGEHCPTSGWWTTPGAERPRFIAEGDLMPTFNGLPVPWAIQPNPAAQIMEVETDVCPNPL</sequence>
<name>A0ABS1K4G3_9MICC</name>
<organism evidence="2 3">
    <name type="scientific">Sinomonas cellulolyticus</name>
    <dbReference type="NCBI Taxonomy" id="2801916"/>
    <lineage>
        <taxon>Bacteria</taxon>
        <taxon>Bacillati</taxon>
        <taxon>Actinomycetota</taxon>
        <taxon>Actinomycetes</taxon>
        <taxon>Micrococcales</taxon>
        <taxon>Micrococcaceae</taxon>
        <taxon>Sinomonas</taxon>
    </lineage>
</organism>
<feature type="compositionally biased region" description="Basic and acidic residues" evidence="1">
    <location>
        <begin position="11"/>
        <end position="21"/>
    </location>
</feature>
<reference evidence="2 3" key="1">
    <citation type="submission" date="2021-01" db="EMBL/GenBank/DDBJ databases">
        <title>Genome public.</title>
        <authorList>
            <person name="Liu C."/>
            <person name="Sun Q."/>
        </authorList>
    </citation>
    <scope>NUCLEOTIDE SEQUENCE [LARGE SCALE GENOMIC DNA]</scope>
    <source>
        <strain evidence="2 3">JC656</strain>
    </source>
</reference>
<evidence type="ECO:0000313" key="2">
    <source>
        <dbReference type="EMBL" id="MBL0706262.1"/>
    </source>
</evidence>
<comment type="caution">
    <text evidence="2">The sequence shown here is derived from an EMBL/GenBank/DDBJ whole genome shotgun (WGS) entry which is preliminary data.</text>
</comment>
<dbReference type="EMBL" id="JAERRC010000029">
    <property type="protein sequence ID" value="MBL0706262.1"/>
    <property type="molecule type" value="Genomic_DNA"/>
</dbReference>
<proteinExistence type="predicted"/>
<evidence type="ECO:0000313" key="3">
    <source>
        <dbReference type="Proteomes" id="UP000639051"/>
    </source>
</evidence>
<keyword evidence="3" id="KW-1185">Reference proteome</keyword>
<dbReference type="RefSeq" id="WP_189695362.1">
    <property type="nucleotide sequence ID" value="NZ_BNCM01000027.1"/>
</dbReference>
<gene>
    <name evidence="2" type="ORF">JJE72_12185</name>
</gene>
<dbReference type="Proteomes" id="UP000639051">
    <property type="component" value="Unassembled WGS sequence"/>
</dbReference>